<dbReference type="InterPro" id="IPR036102">
    <property type="entry name" value="OsmC/Ohrsf"/>
</dbReference>
<comment type="caution">
    <text evidence="1">The sequence shown here is derived from an EMBL/GenBank/DDBJ whole genome shotgun (WGS) entry which is preliminary data.</text>
</comment>
<dbReference type="PANTHER" id="PTHR35368">
    <property type="entry name" value="HYDROPEROXIDE REDUCTASE"/>
    <property type="match status" value="1"/>
</dbReference>
<dbReference type="Gene3D" id="3.30.300.20">
    <property type="match status" value="1"/>
</dbReference>
<keyword evidence="2" id="KW-1185">Reference proteome</keyword>
<dbReference type="Proteomes" id="UP000433652">
    <property type="component" value="Unassembled WGS sequence"/>
</dbReference>
<dbReference type="RefSeq" id="WP_159791585.1">
    <property type="nucleotide sequence ID" value="NZ_WTYM01000023.1"/>
</dbReference>
<sequence length="188" mass="19841">MSVIDTPRTVLNGVNVDALLGARVALESAPPAAAFTWKATAEWQDGVHTRTSINGFHGLGEDHRRERTFAIDTDHPPCFAATDLGATPVEVVLAGLAGCLGAGIATVAENRGVKLHSVKAVLEADMDLFGILGIDADVRNGFSAVRVNFEIVADASDEDIRAIVAQSQKRSAVFDILVNPTNVVVEVN</sequence>
<dbReference type="OrthoDB" id="9811389at2"/>
<organism evidence="1 2">
    <name type="scientific">Croceibacterium salegens</name>
    <dbReference type="NCBI Taxonomy" id="1737568"/>
    <lineage>
        <taxon>Bacteria</taxon>
        <taxon>Pseudomonadati</taxon>
        <taxon>Pseudomonadota</taxon>
        <taxon>Alphaproteobacteria</taxon>
        <taxon>Sphingomonadales</taxon>
        <taxon>Erythrobacteraceae</taxon>
        <taxon>Croceibacterium</taxon>
    </lineage>
</organism>
<dbReference type="EMBL" id="WTYM01000023">
    <property type="protein sequence ID" value="MXO58264.1"/>
    <property type="molecule type" value="Genomic_DNA"/>
</dbReference>
<gene>
    <name evidence="1" type="ORF">GRI89_01730</name>
</gene>
<dbReference type="InterPro" id="IPR052924">
    <property type="entry name" value="OsmC/Ohr_hydroprdx_reductase"/>
</dbReference>
<dbReference type="SUPFAM" id="SSF82784">
    <property type="entry name" value="OsmC-like"/>
    <property type="match status" value="1"/>
</dbReference>
<accession>A0A6I4SR02</accession>
<evidence type="ECO:0000313" key="1">
    <source>
        <dbReference type="EMBL" id="MXO58264.1"/>
    </source>
</evidence>
<proteinExistence type="predicted"/>
<dbReference type="InterPro" id="IPR003718">
    <property type="entry name" value="OsmC/Ohr_fam"/>
</dbReference>
<dbReference type="InterPro" id="IPR015946">
    <property type="entry name" value="KH_dom-like_a/b"/>
</dbReference>
<evidence type="ECO:0000313" key="2">
    <source>
        <dbReference type="Proteomes" id="UP000433652"/>
    </source>
</evidence>
<protein>
    <submittedName>
        <fullName evidence="1">OsmC family peroxiredoxin</fullName>
    </submittedName>
</protein>
<dbReference type="Pfam" id="PF02566">
    <property type="entry name" value="OsmC"/>
    <property type="match status" value="1"/>
</dbReference>
<dbReference type="AlphaFoldDB" id="A0A6I4SR02"/>
<name>A0A6I4SR02_9SPHN</name>
<dbReference type="PANTHER" id="PTHR35368:SF1">
    <property type="entry name" value="HYDROPEROXIDE REDUCTASE"/>
    <property type="match status" value="1"/>
</dbReference>
<reference evidence="1 2" key="1">
    <citation type="submission" date="2019-12" db="EMBL/GenBank/DDBJ databases">
        <title>Genomic-based taxomic classification of the family Erythrobacteraceae.</title>
        <authorList>
            <person name="Xu L."/>
        </authorList>
    </citation>
    <scope>NUCLEOTIDE SEQUENCE [LARGE SCALE GENOMIC DNA]</scope>
    <source>
        <strain evidence="1 2">MCCC 1K01500</strain>
    </source>
</reference>